<organism evidence="1">
    <name type="scientific">Paenibacillus sp. BIHB 4019</name>
    <dbReference type="NCBI Taxonomy" id="1870819"/>
    <lineage>
        <taxon>Bacteria</taxon>
        <taxon>Bacillati</taxon>
        <taxon>Bacillota</taxon>
        <taxon>Bacilli</taxon>
        <taxon>Bacillales</taxon>
        <taxon>Paenibacillaceae</taxon>
        <taxon>Paenibacillus</taxon>
    </lineage>
</organism>
<reference evidence="1" key="1">
    <citation type="submission" date="2016-08" db="EMBL/GenBank/DDBJ databases">
        <title>Complete Genome Seqeunce of Paenibacillus sp. BIHB 4019 from tea rhizoplane.</title>
        <authorList>
            <person name="Thakur R."/>
            <person name="Swarnkar M.K."/>
            <person name="Gulati A."/>
        </authorList>
    </citation>
    <scope>NUCLEOTIDE SEQUENCE [LARGE SCALE GENOMIC DNA]</scope>
    <source>
        <strain evidence="1">BIHB4019</strain>
    </source>
</reference>
<dbReference type="EMBL" id="CP016808">
    <property type="protein sequence ID" value="ANY67810.1"/>
    <property type="molecule type" value="Genomic_DNA"/>
</dbReference>
<dbReference type="SUPFAM" id="SSF143842">
    <property type="entry name" value="YwmB-like"/>
    <property type="match status" value="1"/>
</dbReference>
<dbReference type="AlphaFoldDB" id="A0A1B2DJ98"/>
<proteinExistence type="predicted"/>
<gene>
    <name evidence="1" type="ORF">BBD42_16040</name>
</gene>
<dbReference type="InterPro" id="IPR014794">
    <property type="entry name" value="DUF1779"/>
</dbReference>
<evidence type="ECO:0000313" key="1">
    <source>
        <dbReference type="EMBL" id="ANY67810.1"/>
    </source>
</evidence>
<evidence type="ECO:0008006" key="2">
    <source>
        <dbReference type="Google" id="ProtNLM"/>
    </source>
</evidence>
<sequence>MAKLNRYTEPDKIKRRSRIGVLAAAMVLLFGAVWALVNQDKLTTEGKAEGSLLQHDVKQMWSWSDGLLETGAPGAGWTLRWYASGEAAKLREQLFPRYEGDAEGELSTLLPEAGGKLSMSVTASAGQGKQQMLLLFSTESSKQADQHKLLSAIDHIESAMRRTNISYDGGITIRGLTEYNNVAERLAQLAAAEQVDRYDDAGTVSESFFTGGLKASVKTGGKEANMQVAVHKGTDTGQLEVVIGIPLISGDYSASQ</sequence>
<dbReference type="InterPro" id="IPR036209">
    <property type="entry name" value="YwmB-like_sf"/>
</dbReference>
<accession>A0A1B2DJ98</accession>
<name>A0A1B2DJ98_9BACL</name>
<dbReference type="Pfam" id="PF08680">
    <property type="entry name" value="DUF1779"/>
    <property type="match status" value="1"/>
</dbReference>
<protein>
    <recommendedName>
        <fullName evidence="2">TATA-box binding protein</fullName>
    </recommendedName>
</protein>
<dbReference type="Gene3D" id="3.30.360.40">
    <property type="entry name" value="YwmB-like"/>
    <property type="match status" value="1"/>
</dbReference>
<dbReference type="RefSeq" id="WP_172455519.1">
    <property type="nucleotide sequence ID" value="NZ_CP016808.1"/>
</dbReference>